<gene>
    <name evidence="1" type="ORF">MNV_1040003</name>
</gene>
<accession>A0A284VIC9</accession>
<evidence type="ECO:0000313" key="1">
    <source>
        <dbReference type="EMBL" id="SNQ59023.1"/>
    </source>
</evidence>
<dbReference type="Proteomes" id="UP000218615">
    <property type="component" value="Unassembled WGS sequence"/>
</dbReference>
<evidence type="ECO:0008006" key="3">
    <source>
        <dbReference type="Google" id="ProtNLM"/>
    </source>
</evidence>
<keyword evidence="2" id="KW-1185">Reference proteome</keyword>
<dbReference type="RefSeq" id="WP_179293718.1">
    <property type="nucleotide sequence ID" value="NZ_FZMP01000007.1"/>
</dbReference>
<dbReference type="AlphaFoldDB" id="A0A284VIC9"/>
<name>A0A284VIC9_9EURY</name>
<sequence>MARITVKIDDNLEKQVRIKIAHMGGKKGNLAKAVEEGLMLWLLDKAQEIT</sequence>
<dbReference type="Gene3D" id="1.10.1220.10">
    <property type="entry name" value="Met repressor-like"/>
    <property type="match status" value="1"/>
</dbReference>
<organism evidence="1 2">
    <name type="scientific">Candidatus Methanoperedens nitratireducens</name>
    <dbReference type="NCBI Taxonomy" id="1392998"/>
    <lineage>
        <taxon>Archaea</taxon>
        <taxon>Methanobacteriati</taxon>
        <taxon>Methanobacteriota</taxon>
        <taxon>Stenosarchaea group</taxon>
        <taxon>Methanomicrobia</taxon>
        <taxon>Methanosarcinales</taxon>
        <taxon>ANME-2 cluster</taxon>
        <taxon>Candidatus Methanoperedentaceae</taxon>
        <taxon>Candidatus Methanoperedens</taxon>
    </lineage>
</organism>
<protein>
    <recommendedName>
        <fullName evidence="3">XACb0070 ribbon-helix-helix domain-containing protein</fullName>
    </recommendedName>
</protein>
<dbReference type="EMBL" id="FZMP01000007">
    <property type="protein sequence ID" value="SNQ59023.1"/>
    <property type="molecule type" value="Genomic_DNA"/>
</dbReference>
<reference evidence="2" key="1">
    <citation type="submission" date="2017-06" db="EMBL/GenBank/DDBJ databases">
        <authorList>
            <person name="Cremers G."/>
        </authorList>
    </citation>
    <scope>NUCLEOTIDE SEQUENCE [LARGE SCALE GENOMIC DNA]</scope>
</reference>
<evidence type="ECO:0000313" key="2">
    <source>
        <dbReference type="Proteomes" id="UP000218615"/>
    </source>
</evidence>
<proteinExistence type="predicted"/>
<dbReference type="InterPro" id="IPR013321">
    <property type="entry name" value="Arc_rbn_hlx_hlx"/>
</dbReference>
<dbReference type="GO" id="GO:0006355">
    <property type="term" value="P:regulation of DNA-templated transcription"/>
    <property type="evidence" value="ECO:0007669"/>
    <property type="project" value="InterPro"/>
</dbReference>